<accession>A0A914DCL2</accession>
<name>A0A914DCL2_9BILA</name>
<dbReference type="PANTHER" id="PTHR13848">
    <property type="entry name" value="PROTEIN YIPPEE-LIKE CG15309-RELATED"/>
    <property type="match status" value="1"/>
</dbReference>
<sequence length="123" mass="14640">MERKRMSSGWHRVRDVHCKKCNHELGWIYEHAEKNGQLFKEGQIVLELAKLEEKTETNDKLAERWDFELKEVVPDEPQISNTEEAATLRRVVSLRMIARIRDDHAPHPNRNHELPYNIRIADF</sequence>
<evidence type="ECO:0000313" key="3">
    <source>
        <dbReference type="WBParaSite" id="ACRNAN_scaffold21806.g16813.t1"/>
    </source>
</evidence>
<dbReference type="InterPro" id="IPR034751">
    <property type="entry name" value="Yippee"/>
</dbReference>
<keyword evidence="2" id="KW-1185">Reference proteome</keyword>
<evidence type="ECO:0000259" key="1">
    <source>
        <dbReference type="PROSITE" id="PS51792"/>
    </source>
</evidence>
<protein>
    <submittedName>
        <fullName evidence="3">Protein yippee-like</fullName>
    </submittedName>
</protein>
<organism evidence="2 3">
    <name type="scientific">Acrobeloides nanus</name>
    <dbReference type="NCBI Taxonomy" id="290746"/>
    <lineage>
        <taxon>Eukaryota</taxon>
        <taxon>Metazoa</taxon>
        <taxon>Ecdysozoa</taxon>
        <taxon>Nematoda</taxon>
        <taxon>Chromadorea</taxon>
        <taxon>Rhabditida</taxon>
        <taxon>Tylenchina</taxon>
        <taxon>Cephalobomorpha</taxon>
        <taxon>Cephaloboidea</taxon>
        <taxon>Cephalobidae</taxon>
        <taxon>Acrobeloides</taxon>
    </lineage>
</organism>
<dbReference type="InterPro" id="IPR039058">
    <property type="entry name" value="Yippee_fam"/>
</dbReference>
<dbReference type="Proteomes" id="UP000887540">
    <property type="component" value="Unplaced"/>
</dbReference>
<feature type="domain" description="Yippee" evidence="1">
    <location>
        <begin position="1"/>
        <end position="55"/>
    </location>
</feature>
<dbReference type="WBParaSite" id="ACRNAN_scaffold21806.g16813.t1">
    <property type="protein sequence ID" value="ACRNAN_scaffold21806.g16813.t1"/>
    <property type="gene ID" value="ACRNAN_scaffold21806.g16813"/>
</dbReference>
<evidence type="ECO:0000313" key="2">
    <source>
        <dbReference type="Proteomes" id="UP000887540"/>
    </source>
</evidence>
<proteinExistence type="predicted"/>
<reference evidence="3" key="1">
    <citation type="submission" date="2022-11" db="UniProtKB">
        <authorList>
            <consortium name="WormBaseParasite"/>
        </authorList>
    </citation>
    <scope>IDENTIFICATION</scope>
</reference>
<dbReference type="PROSITE" id="PS51792">
    <property type="entry name" value="YIPPEE"/>
    <property type="match status" value="1"/>
</dbReference>
<dbReference type="AlphaFoldDB" id="A0A914DCL2"/>